<dbReference type="CDD" id="cd13999">
    <property type="entry name" value="STKc_MAP3K-like"/>
    <property type="match status" value="1"/>
</dbReference>
<feature type="compositionally biased region" description="Basic and acidic residues" evidence="8">
    <location>
        <begin position="89"/>
        <end position="103"/>
    </location>
</feature>
<protein>
    <recommendedName>
        <fullName evidence="9">Protein kinase domain-containing protein</fullName>
    </recommendedName>
</protein>
<sequence>MEAFAKRLQRQSARFTRPAEPQSPPQAPPPQPEVKPVVPDHRRLLTKLEELTIQLETSHEVNKHLNGEVESLVLQVDELQKENEALKRHTQELTEKVTAEKRKANSSSHSSMKDAHSVPVEVDADKGSVPLNALENGCTPEDLYDGTSNGDYMADQRWTALRRVGEAAGWLIDPGEIVLGRSLGKGMFGQTYLGCWRGGDLAVKCVRVSKESEAASFLREVAALAAMRHPNVMQFYGACLAPPDNCWLLCEFLPGGTLSHWLHGERLQGGRGAPKRSLGDKLRMALGVAQGMQALEAAEPPILHRDLKPSNVFLNAAGRPCVADMGLARRLTPASAATLTGETGTYVYMAPEMIRHELYTTKADVYSWGVLLAECLAQRPPYEGLYLTPVQVALSVGDDLLRPTLPSDAPEPVTNIALACFDPEPENRPSFALIVHHMRAVCTSIEATEQEQAQSESGFSRFFKQSRPAVPSAAAGP</sequence>
<evidence type="ECO:0000259" key="9">
    <source>
        <dbReference type="PROSITE" id="PS50011"/>
    </source>
</evidence>
<organism evidence="10 11">
    <name type="scientific">Coccomyxa viridis</name>
    <dbReference type="NCBI Taxonomy" id="1274662"/>
    <lineage>
        <taxon>Eukaryota</taxon>
        <taxon>Viridiplantae</taxon>
        <taxon>Chlorophyta</taxon>
        <taxon>core chlorophytes</taxon>
        <taxon>Trebouxiophyceae</taxon>
        <taxon>Trebouxiophyceae incertae sedis</taxon>
        <taxon>Coccomyxaceae</taxon>
        <taxon>Coccomyxa</taxon>
    </lineage>
</organism>
<comment type="caution">
    <text evidence="10">The sequence shown here is derived from an EMBL/GenBank/DDBJ whole genome shotgun (WGS) entry which is preliminary data.</text>
</comment>
<proteinExistence type="inferred from homology"/>
<dbReference type="PROSITE" id="PS50011">
    <property type="entry name" value="PROTEIN_KINASE_DOM"/>
    <property type="match status" value="1"/>
</dbReference>
<keyword evidence="11" id="KW-1185">Reference proteome</keyword>
<evidence type="ECO:0000256" key="5">
    <source>
        <dbReference type="ARBA" id="ARBA00022840"/>
    </source>
</evidence>
<dbReference type="InterPro" id="IPR000719">
    <property type="entry name" value="Prot_kinase_dom"/>
</dbReference>
<keyword evidence="1 7" id="KW-0723">Serine/threonine-protein kinase</keyword>
<evidence type="ECO:0000256" key="8">
    <source>
        <dbReference type="SAM" id="MobiDB-lite"/>
    </source>
</evidence>
<dbReference type="SMART" id="SM00220">
    <property type="entry name" value="S_TKc"/>
    <property type="match status" value="1"/>
</dbReference>
<reference evidence="10 11" key="1">
    <citation type="submission" date="2023-10" db="EMBL/GenBank/DDBJ databases">
        <authorList>
            <person name="Maclean D."/>
            <person name="Macfadyen A."/>
        </authorList>
    </citation>
    <scope>NUCLEOTIDE SEQUENCE [LARGE SCALE GENOMIC DNA]</scope>
</reference>
<dbReference type="PROSITE" id="PS00108">
    <property type="entry name" value="PROTEIN_KINASE_ST"/>
    <property type="match status" value="1"/>
</dbReference>
<evidence type="ECO:0000256" key="2">
    <source>
        <dbReference type="ARBA" id="ARBA00022679"/>
    </source>
</evidence>
<dbReference type="Proteomes" id="UP001314263">
    <property type="component" value="Unassembled WGS sequence"/>
</dbReference>
<dbReference type="InterPro" id="IPR051681">
    <property type="entry name" value="Ser/Thr_Kinases-Pseudokinases"/>
</dbReference>
<evidence type="ECO:0000313" key="10">
    <source>
        <dbReference type="EMBL" id="CAK0784802.1"/>
    </source>
</evidence>
<dbReference type="PROSITE" id="PS00107">
    <property type="entry name" value="PROTEIN_KINASE_ATP"/>
    <property type="match status" value="1"/>
</dbReference>
<dbReference type="Pfam" id="PF07714">
    <property type="entry name" value="PK_Tyr_Ser-Thr"/>
    <property type="match status" value="1"/>
</dbReference>
<evidence type="ECO:0000313" key="11">
    <source>
        <dbReference type="Proteomes" id="UP001314263"/>
    </source>
</evidence>
<dbReference type="InterPro" id="IPR011009">
    <property type="entry name" value="Kinase-like_dom_sf"/>
</dbReference>
<evidence type="ECO:0000256" key="1">
    <source>
        <dbReference type="ARBA" id="ARBA00022527"/>
    </source>
</evidence>
<dbReference type="Gene3D" id="1.10.510.10">
    <property type="entry name" value="Transferase(Phosphotransferase) domain 1"/>
    <property type="match status" value="1"/>
</dbReference>
<keyword evidence="4" id="KW-0418">Kinase</keyword>
<dbReference type="PANTHER" id="PTHR44329">
    <property type="entry name" value="SERINE/THREONINE-PROTEIN KINASE TNNI3K-RELATED"/>
    <property type="match status" value="1"/>
</dbReference>
<dbReference type="PANTHER" id="PTHR44329:SF11">
    <property type="entry name" value="OS09G0443600 PROTEIN"/>
    <property type="match status" value="1"/>
</dbReference>
<dbReference type="GO" id="GO:0005524">
    <property type="term" value="F:ATP binding"/>
    <property type="evidence" value="ECO:0007669"/>
    <property type="project" value="UniProtKB-UniRule"/>
</dbReference>
<keyword evidence="5 6" id="KW-0067">ATP-binding</keyword>
<feature type="region of interest" description="Disordered" evidence="8">
    <location>
        <begin position="452"/>
        <end position="477"/>
    </location>
</feature>
<dbReference type="SUPFAM" id="SSF56112">
    <property type="entry name" value="Protein kinase-like (PK-like)"/>
    <property type="match status" value="1"/>
</dbReference>
<evidence type="ECO:0000256" key="3">
    <source>
        <dbReference type="ARBA" id="ARBA00022741"/>
    </source>
</evidence>
<comment type="similarity">
    <text evidence="7">Belongs to the protein kinase superfamily.</text>
</comment>
<accession>A0AAV1ICF8</accession>
<feature type="region of interest" description="Disordered" evidence="8">
    <location>
        <begin position="89"/>
        <end position="117"/>
    </location>
</feature>
<dbReference type="InterPro" id="IPR017441">
    <property type="entry name" value="Protein_kinase_ATP_BS"/>
</dbReference>
<dbReference type="InterPro" id="IPR008271">
    <property type="entry name" value="Ser/Thr_kinase_AS"/>
</dbReference>
<keyword evidence="3 6" id="KW-0547">Nucleotide-binding</keyword>
<evidence type="ECO:0000256" key="7">
    <source>
        <dbReference type="RuleBase" id="RU000304"/>
    </source>
</evidence>
<keyword evidence="2" id="KW-0808">Transferase</keyword>
<evidence type="ECO:0000256" key="4">
    <source>
        <dbReference type="ARBA" id="ARBA00022777"/>
    </source>
</evidence>
<feature type="domain" description="Protein kinase" evidence="9">
    <location>
        <begin position="177"/>
        <end position="440"/>
    </location>
</feature>
<feature type="compositionally biased region" description="Pro residues" evidence="8">
    <location>
        <begin position="21"/>
        <end position="33"/>
    </location>
</feature>
<dbReference type="AlphaFoldDB" id="A0AAV1ICF8"/>
<dbReference type="InterPro" id="IPR001245">
    <property type="entry name" value="Ser-Thr/Tyr_kinase_cat_dom"/>
</dbReference>
<name>A0AAV1ICF8_9CHLO</name>
<dbReference type="GO" id="GO:0004674">
    <property type="term" value="F:protein serine/threonine kinase activity"/>
    <property type="evidence" value="ECO:0007669"/>
    <property type="project" value="UniProtKB-KW"/>
</dbReference>
<evidence type="ECO:0000256" key="6">
    <source>
        <dbReference type="PROSITE-ProRule" id="PRU10141"/>
    </source>
</evidence>
<gene>
    <name evidence="10" type="ORF">CVIRNUC_008006</name>
</gene>
<dbReference type="EMBL" id="CAUYUE010000011">
    <property type="protein sequence ID" value="CAK0784802.1"/>
    <property type="molecule type" value="Genomic_DNA"/>
</dbReference>
<feature type="binding site" evidence="6">
    <location>
        <position position="204"/>
    </location>
    <ligand>
        <name>ATP</name>
        <dbReference type="ChEBI" id="CHEBI:30616"/>
    </ligand>
</feature>
<dbReference type="Gene3D" id="3.30.200.20">
    <property type="entry name" value="Phosphorylase Kinase, domain 1"/>
    <property type="match status" value="1"/>
</dbReference>
<feature type="region of interest" description="Disordered" evidence="8">
    <location>
        <begin position="1"/>
        <end position="38"/>
    </location>
</feature>